<feature type="domain" description="HTH cro/C1-type" evidence="2">
    <location>
        <begin position="17"/>
        <end position="71"/>
    </location>
</feature>
<dbReference type="RefSeq" id="WP_126015633.1">
    <property type="nucleotide sequence ID" value="NZ_CP034437.1"/>
</dbReference>
<dbReference type="Pfam" id="PF01381">
    <property type="entry name" value="HTH_3"/>
    <property type="match status" value="1"/>
</dbReference>
<protein>
    <submittedName>
        <fullName evidence="3">XRE family transcriptional regulator</fullName>
    </submittedName>
</protein>
<dbReference type="AlphaFoldDB" id="A0A3S9A3V8"/>
<dbReference type="PANTHER" id="PTHR46558:SF15">
    <property type="entry name" value="HELIX-TURN-HELIX DOMAIN PROTEIN"/>
    <property type="match status" value="1"/>
</dbReference>
<name>A0A3S9A3V8_9BACL</name>
<dbReference type="InterPro" id="IPR010982">
    <property type="entry name" value="Lambda_DNA-bd_dom_sf"/>
</dbReference>
<sequence>MQFIFEQTMYTILGQRIKLLREKTNWTQDTLGERVGLTRSSIANIESGKQKAPLPTIYQIADLLQVEIFDLLPSLSDLKNENKDDLHILLDSDKYSSEQISWISEIIKKGLSEE</sequence>
<reference evidence="4" key="1">
    <citation type="submission" date="2018-12" db="EMBL/GenBank/DDBJ databases">
        <title>Genome sequence of Peanibacillus sp.</title>
        <authorList>
            <person name="Subramani G."/>
            <person name="Srinivasan S."/>
            <person name="Kim M.K."/>
        </authorList>
    </citation>
    <scope>NUCLEOTIDE SEQUENCE [LARGE SCALE GENOMIC DNA]</scope>
    <source>
        <strain evidence="4">18JY67-1</strain>
    </source>
</reference>
<dbReference type="PANTHER" id="PTHR46558">
    <property type="entry name" value="TRACRIPTIONAL REGULATORY PROTEIN-RELATED-RELATED"/>
    <property type="match status" value="1"/>
</dbReference>
<evidence type="ECO:0000259" key="2">
    <source>
        <dbReference type="PROSITE" id="PS50943"/>
    </source>
</evidence>
<evidence type="ECO:0000313" key="4">
    <source>
        <dbReference type="Proteomes" id="UP000272528"/>
    </source>
</evidence>
<dbReference type="PROSITE" id="PS50943">
    <property type="entry name" value="HTH_CROC1"/>
    <property type="match status" value="1"/>
</dbReference>
<keyword evidence="1" id="KW-0238">DNA-binding</keyword>
<evidence type="ECO:0000313" key="3">
    <source>
        <dbReference type="EMBL" id="AZN40402.1"/>
    </source>
</evidence>
<dbReference type="Gene3D" id="1.10.260.40">
    <property type="entry name" value="lambda repressor-like DNA-binding domains"/>
    <property type="match status" value="1"/>
</dbReference>
<organism evidence="3 4">
    <name type="scientific">Paenibacillus albus</name>
    <dbReference type="NCBI Taxonomy" id="2495582"/>
    <lineage>
        <taxon>Bacteria</taxon>
        <taxon>Bacillati</taxon>
        <taxon>Bacillota</taxon>
        <taxon>Bacilli</taxon>
        <taxon>Bacillales</taxon>
        <taxon>Paenibacillaceae</taxon>
        <taxon>Paenibacillus</taxon>
    </lineage>
</organism>
<proteinExistence type="predicted"/>
<dbReference type="CDD" id="cd00093">
    <property type="entry name" value="HTH_XRE"/>
    <property type="match status" value="1"/>
</dbReference>
<dbReference type="SMART" id="SM00530">
    <property type="entry name" value="HTH_XRE"/>
    <property type="match status" value="1"/>
</dbReference>
<gene>
    <name evidence="3" type="ORF">EJC50_12640</name>
</gene>
<accession>A0A3S9A3V8</accession>
<dbReference type="OrthoDB" id="2627663at2"/>
<dbReference type="SUPFAM" id="SSF47413">
    <property type="entry name" value="lambda repressor-like DNA-binding domains"/>
    <property type="match status" value="1"/>
</dbReference>
<dbReference type="GO" id="GO:0003677">
    <property type="term" value="F:DNA binding"/>
    <property type="evidence" value="ECO:0007669"/>
    <property type="project" value="UniProtKB-KW"/>
</dbReference>
<dbReference type="KEGG" id="palb:EJC50_12640"/>
<dbReference type="Proteomes" id="UP000272528">
    <property type="component" value="Chromosome"/>
</dbReference>
<evidence type="ECO:0000256" key="1">
    <source>
        <dbReference type="ARBA" id="ARBA00023125"/>
    </source>
</evidence>
<dbReference type="InterPro" id="IPR001387">
    <property type="entry name" value="Cro/C1-type_HTH"/>
</dbReference>
<dbReference type="EMBL" id="CP034437">
    <property type="protein sequence ID" value="AZN40402.1"/>
    <property type="molecule type" value="Genomic_DNA"/>
</dbReference>
<keyword evidence="4" id="KW-1185">Reference proteome</keyword>